<feature type="domain" description="Bacterial transcriptional activator" evidence="1">
    <location>
        <begin position="14"/>
        <end position="153"/>
    </location>
</feature>
<organism evidence="2 3">
    <name type="scientific">Candidatus Tanganyikabacteria bacterium</name>
    <dbReference type="NCBI Taxonomy" id="2961651"/>
    <lineage>
        <taxon>Bacteria</taxon>
        <taxon>Bacillati</taxon>
        <taxon>Candidatus Sericytochromatia</taxon>
        <taxon>Candidatus Tanganyikabacteria</taxon>
    </lineage>
</organism>
<accession>A0A937X769</accession>
<gene>
    <name evidence="2" type="ORF">FJZ00_09760</name>
</gene>
<sequence>EVRYTFNRQAHATVDAWEFEAQCRASGPGRDSGAEAALRAGLALYSGEFLPEFDNDWVVALRQRYRDVALQACRSLLALAGDRSEAEAQALVHRALEIDPLSEEFHRELILRFIEAGEPHRALEQFRLCERRYLDVLGMRPPEDLRELVAGIEHR</sequence>
<dbReference type="Proteomes" id="UP000703893">
    <property type="component" value="Unassembled WGS sequence"/>
</dbReference>
<evidence type="ECO:0000313" key="3">
    <source>
        <dbReference type="Proteomes" id="UP000703893"/>
    </source>
</evidence>
<dbReference type="SMART" id="SM01043">
    <property type="entry name" value="BTAD"/>
    <property type="match status" value="1"/>
</dbReference>
<comment type="caution">
    <text evidence="2">The sequence shown here is derived from an EMBL/GenBank/DDBJ whole genome shotgun (WGS) entry which is preliminary data.</text>
</comment>
<reference evidence="2 3" key="1">
    <citation type="submission" date="2019-03" db="EMBL/GenBank/DDBJ databases">
        <title>Lake Tanganyika Metagenome-Assembled Genomes (MAGs).</title>
        <authorList>
            <person name="Tran P."/>
        </authorList>
    </citation>
    <scope>NUCLEOTIDE SEQUENCE [LARGE SCALE GENOMIC DNA]</scope>
    <source>
        <strain evidence="2">K_DeepCast_65m_m2_236</strain>
    </source>
</reference>
<dbReference type="PANTHER" id="PTHR35807">
    <property type="entry name" value="TRANSCRIPTIONAL REGULATOR REDD-RELATED"/>
    <property type="match status" value="1"/>
</dbReference>
<feature type="non-terminal residue" evidence="2">
    <location>
        <position position="1"/>
    </location>
</feature>
<proteinExistence type="predicted"/>
<evidence type="ECO:0000313" key="2">
    <source>
        <dbReference type="EMBL" id="MBM3275429.1"/>
    </source>
</evidence>
<name>A0A937X769_9BACT</name>
<dbReference type="SUPFAM" id="SSF48452">
    <property type="entry name" value="TPR-like"/>
    <property type="match status" value="1"/>
</dbReference>
<dbReference type="AlphaFoldDB" id="A0A937X769"/>
<dbReference type="Pfam" id="PF03704">
    <property type="entry name" value="BTAD"/>
    <property type="match status" value="1"/>
</dbReference>
<dbReference type="InterPro" id="IPR011990">
    <property type="entry name" value="TPR-like_helical_dom_sf"/>
</dbReference>
<dbReference type="InterPro" id="IPR051677">
    <property type="entry name" value="AfsR-DnrI-RedD_regulator"/>
</dbReference>
<protein>
    <submittedName>
        <fullName evidence="2">Bacterial transcriptional activator domain-containing protein</fullName>
    </submittedName>
</protein>
<evidence type="ECO:0000259" key="1">
    <source>
        <dbReference type="SMART" id="SM01043"/>
    </source>
</evidence>
<dbReference type="InterPro" id="IPR005158">
    <property type="entry name" value="BTAD"/>
</dbReference>
<dbReference type="Gene3D" id="1.25.40.10">
    <property type="entry name" value="Tetratricopeptide repeat domain"/>
    <property type="match status" value="1"/>
</dbReference>
<dbReference type="EMBL" id="VGJX01000572">
    <property type="protein sequence ID" value="MBM3275429.1"/>
    <property type="molecule type" value="Genomic_DNA"/>
</dbReference>